<feature type="region of interest" description="Disordered" evidence="1">
    <location>
        <begin position="57"/>
        <end position="76"/>
    </location>
</feature>
<keyword evidence="2" id="KW-1185">Reference proteome</keyword>
<reference evidence="3" key="1">
    <citation type="submission" date="2025-08" db="UniProtKB">
        <authorList>
            <consortium name="RefSeq"/>
        </authorList>
    </citation>
    <scope>IDENTIFICATION</scope>
</reference>
<accession>A0A9W3AYZ5</accession>
<feature type="region of interest" description="Disordered" evidence="1">
    <location>
        <begin position="347"/>
        <end position="399"/>
    </location>
</feature>
<name>A0A9W3AYZ5_BIOGL</name>
<feature type="compositionally biased region" description="Polar residues" evidence="1">
    <location>
        <begin position="158"/>
        <end position="172"/>
    </location>
</feature>
<dbReference type="RefSeq" id="XP_055892439.1">
    <property type="nucleotide sequence ID" value="XM_056036464.1"/>
</dbReference>
<feature type="compositionally biased region" description="Polar residues" evidence="1">
    <location>
        <begin position="180"/>
        <end position="200"/>
    </location>
</feature>
<feature type="compositionally biased region" description="Basic and acidic residues" evidence="1">
    <location>
        <begin position="347"/>
        <end position="359"/>
    </location>
</feature>
<evidence type="ECO:0000256" key="1">
    <source>
        <dbReference type="SAM" id="MobiDB-lite"/>
    </source>
</evidence>
<evidence type="ECO:0000313" key="2">
    <source>
        <dbReference type="Proteomes" id="UP001165740"/>
    </source>
</evidence>
<feature type="compositionally biased region" description="Basic and acidic residues" evidence="1">
    <location>
        <begin position="367"/>
        <end position="382"/>
    </location>
</feature>
<protein>
    <submittedName>
        <fullName evidence="3">Uncharacterized protein LOC106070613</fullName>
    </submittedName>
</protein>
<feature type="region of interest" description="Disordered" evidence="1">
    <location>
        <begin position="139"/>
        <end position="206"/>
    </location>
</feature>
<gene>
    <name evidence="3" type="primary">LOC106070613</name>
</gene>
<dbReference type="OMA" id="MASECKL"/>
<proteinExistence type="predicted"/>
<dbReference type="Proteomes" id="UP001165740">
    <property type="component" value="Chromosome 7"/>
</dbReference>
<dbReference type="OrthoDB" id="10072401at2759"/>
<feature type="region of interest" description="Disordered" evidence="1">
    <location>
        <begin position="433"/>
        <end position="460"/>
    </location>
</feature>
<feature type="compositionally biased region" description="Polar residues" evidence="1">
    <location>
        <begin position="59"/>
        <end position="76"/>
    </location>
</feature>
<dbReference type="GeneID" id="106070613"/>
<sequence>MTEENLTSRYKDSRSKTVGGAEVEVTERIFHHIMSNGPILKSRLNLQTASAPYKRNFHKSSTLSSGEENKLLSTSKPYGSSDLPVLSRNRSADNIIKRQMASECKLNSLHLSGKWASNDRLSSGYPVGNNIKQREVILEPPSHVHPNRGLSGSKVRKSSQMSKPGFLTQRNLDASESKSEILTPSSIDRSQNTSSRTTALKSDLDTEEVNRQLKQLGWNSSDQGLRLQREITYVNSSRTVKRASEVVSYRVDPMYVMSGFKIGLQNRYSIQEGEIKKLQEMTHLRETFHSNFKHLQRRPYSSNPSVNRVRKNLSTIARNALPVNRCVDDKKEKTDVQLESSFVLNKHQAENDSVDRESIYNENPTDNDDKGSINKENLKDTVDNDSINNENPKENDYVDRETIGNEYLIENDENRSNVDEPLEVLDEEAFEKNSIKKLDGSEEENTDPEVSKNENLFDGI</sequence>
<evidence type="ECO:0000313" key="3">
    <source>
        <dbReference type="RefSeq" id="XP_055892439.1"/>
    </source>
</evidence>
<dbReference type="AlphaFoldDB" id="A0A9W3AYZ5"/>
<organism evidence="2 3">
    <name type="scientific">Biomphalaria glabrata</name>
    <name type="common">Bloodfluke planorb</name>
    <name type="synonym">Freshwater snail</name>
    <dbReference type="NCBI Taxonomy" id="6526"/>
    <lineage>
        <taxon>Eukaryota</taxon>
        <taxon>Metazoa</taxon>
        <taxon>Spiralia</taxon>
        <taxon>Lophotrochozoa</taxon>
        <taxon>Mollusca</taxon>
        <taxon>Gastropoda</taxon>
        <taxon>Heterobranchia</taxon>
        <taxon>Euthyneura</taxon>
        <taxon>Panpulmonata</taxon>
        <taxon>Hygrophila</taxon>
        <taxon>Lymnaeoidea</taxon>
        <taxon>Planorbidae</taxon>
        <taxon>Biomphalaria</taxon>
    </lineage>
</organism>